<dbReference type="AlphaFoldDB" id="A0A0G0BLJ2"/>
<dbReference type="GO" id="GO:0005886">
    <property type="term" value="C:plasma membrane"/>
    <property type="evidence" value="ECO:0007669"/>
    <property type="project" value="TreeGrafter"/>
</dbReference>
<dbReference type="Proteomes" id="UP000034581">
    <property type="component" value="Unassembled WGS sequence"/>
</dbReference>
<proteinExistence type="predicted"/>
<evidence type="ECO:0000259" key="6">
    <source>
        <dbReference type="Pfam" id="PF03717"/>
    </source>
</evidence>
<dbReference type="InterPro" id="IPR050515">
    <property type="entry name" value="Beta-lactam/transpept"/>
</dbReference>
<keyword evidence="4" id="KW-0812">Transmembrane</keyword>
<keyword evidence="2 4" id="KW-0472">Membrane</keyword>
<dbReference type="PATRIC" id="fig|1618350.3.peg.215"/>
<dbReference type="GO" id="GO:0008658">
    <property type="term" value="F:penicillin binding"/>
    <property type="evidence" value="ECO:0007669"/>
    <property type="project" value="InterPro"/>
</dbReference>
<name>A0A0G0BLJ2_UNCC3</name>
<dbReference type="InterPro" id="IPR012338">
    <property type="entry name" value="Beta-lactam/transpept-like"/>
</dbReference>
<dbReference type="SUPFAM" id="SSF56601">
    <property type="entry name" value="beta-lactamase/transpeptidase-like"/>
    <property type="match status" value="1"/>
</dbReference>
<reference evidence="7 8" key="1">
    <citation type="journal article" date="2015" name="Nature">
        <title>rRNA introns, odd ribosomes, and small enigmatic genomes across a large radiation of phyla.</title>
        <authorList>
            <person name="Brown C.T."/>
            <person name="Hug L.A."/>
            <person name="Thomas B.C."/>
            <person name="Sharon I."/>
            <person name="Castelle C.J."/>
            <person name="Singh A."/>
            <person name="Wilkins M.J."/>
            <person name="Williams K.H."/>
            <person name="Banfield J.F."/>
        </authorList>
    </citation>
    <scope>NUCLEOTIDE SEQUENCE [LARGE SCALE GENOMIC DNA]</scope>
</reference>
<feature type="domain" description="Penicillin-binding protein dimerisation" evidence="6">
    <location>
        <begin position="56"/>
        <end position="229"/>
    </location>
</feature>
<organism evidence="7 8">
    <name type="scientific">candidate division CPR3 bacterium GW2011_GWF2_35_18</name>
    <dbReference type="NCBI Taxonomy" id="1618350"/>
    <lineage>
        <taxon>Bacteria</taxon>
        <taxon>Bacteria division CPR3</taxon>
    </lineage>
</organism>
<dbReference type="STRING" id="1618350.UR67_C0001G0207"/>
<dbReference type="PANTHER" id="PTHR30627:SF1">
    <property type="entry name" value="PEPTIDOGLYCAN D,D-TRANSPEPTIDASE FTSI"/>
    <property type="match status" value="1"/>
</dbReference>
<evidence type="ECO:0000256" key="1">
    <source>
        <dbReference type="ARBA" id="ARBA00004370"/>
    </source>
</evidence>
<dbReference type="PANTHER" id="PTHR30627">
    <property type="entry name" value="PEPTIDOGLYCAN D,D-TRANSPEPTIDASE"/>
    <property type="match status" value="1"/>
</dbReference>
<dbReference type="GO" id="GO:0071555">
    <property type="term" value="P:cell wall organization"/>
    <property type="evidence" value="ECO:0007669"/>
    <property type="project" value="TreeGrafter"/>
</dbReference>
<protein>
    <submittedName>
        <fullName evidence="7">Peptidoglycan glycosyltransferase</fullName>
    </submittedName>
</protein>
<evidence type="ECO:0000259" key="5">
    <source>
        <dbReference type="Pfam" id="PF00905"/>
    </source>
</evidence>
<evidence type="ECO:0000313" key="7">
    <source>
        <dbReference type="EMBL" id="KKP70298.1"/>
    </source>
</evidence>
<gene>
    <name evidence="7" type="ORF">UR67_C0001G0207</name>
</gene>
<evidence type="ECO:0000256" key="3">
    <source>
        <dbReference type="SAM" id="Coils"/>
    </source>
</evidence>
<evidence type="ECO:0000256" key="2">
    <source>
        <dbReference type="ARBA" id="ARBA00023136"/>
    </source>
</evidence>
<dbReference type="InterPro" id="IPR036138">
    <property type="entry name" value="PBP_dimer_sf"/>
</dbReference>
<evidence type="ECO:0000313" key="8">
    <source>
        <dbReference type="Proteomes" id="UP000034581"/>
    </source>
</evidence>
<dbReference type="GO" id="GO:0016740">
    <property type="term" value="F:transferase activity"/>
    <property type="evidence" value="ECO:0007669"/>
    <property type="project" value="UniProtKB-KW"/>
</dbReference>
<dbReference type="Pfam" id="PF00905">
    <property type="entry name" value="Transpeptidase"/>
    <property type="match status" value="1"/>
</dbReference>
<dbReference type="Gene3D" id="3.40.710.10">
    <property type="entry name" value="DD-peptidase/beta-lactamase superfamily"/>
    <property type="match status" value="1"/>
</dbReference>
<dbReference type="Pfam" id="PF03717">
    <property type="entry name" value="PBP_dimer"/>
    <property type="match status" value="1"/>
</dbReference>
<dbReference type="InterPro" id="IPR001460">
    <property type="entry name" value="PCN-bd_Tpept"/>
</dbReference>
<keyword evidence="7" id="KW-0808">Transferase</keyword>
<sequence length="611" mass="68469">MIHSNNHSQSLRSSLLKYSFIVLFFILIGKLYFIQVEAHGRYIALAEKQHWIGKEIPAKRGEILSSDGFPLATNVPAYLVFAVPREVENIDDTASKLIEIIGYESTIKKEDLDEEQLKEKLDEEKKQHVDEMKDLLSQKDLLYMPLAYKQDESTKSKIEEANLKGIYFEKDYKRSYPEGEMASHVLGFVGKNDRGEDQGYYGIEGFYNGELKGIAGRIALEKDALGRPIPLGNYLPVGSDDGRDIVLTINRQLQYLIEKKLEAGVKKYDARDGTVIIMDPQTGKILAMASYPNYNPATWQDYLKDYSDKKDEELTDKEKLAKKYGKKLFPNLAVADVYEPGSIFKPITMSIALETGKITEDTKIESAPYPISGYTISTWNNKYFGLSTPAEILQHSDNTGMARVSEAITLEPFYNYILDYGLGKITGINLEDEDTSWIKDLDDWMSVDLATAAFGQGISVTPLQMMQSYTAFINNGKMVTPYIVEKIKTTDASIEFTSPSEKQVISPETAKKIVDMLVSVVEKGEFKFAVLPGYKIAGKTGTAQIAVNGIYDTRQTNCTFIGFAPAADPEFLMIVKLTRPTASTYSAETAVPLWMDIAKDLFVYYGVAPLN</sequence>
<feature type="transmembrane region" description="Helical" evidence="4">
    <location>
        <begin position="15"/>
        <end position="34"/>
    </location>
</feature>
<accession>A0A0G0BLJ2</accession>
<dbReference type="InterPro" id="IPR005311">
    <property type="entry name" value="PBP_dimer"/>
</dbReference>
<keyword evidence="3" id="KW-0175">Coiled coil</keyword>
<feature type="coiled-coil region" evidence="3">
    <location>
        <begin position="107"/>
        <end position="138"/>
    </location>
</feature>
<keyword evidence="4" id="KW-1133">Transmembrane helix</keyword>
<comment type="subcellular location">
    <subcellularLocation>
        <location evidence="1">Membrane</location>
    </subcellularLocation>
</comment>
<dbReference type="Gene3D" id="3.90.1310.10">
    <property type="entry name" value="Penicillin-binding protein 2a (Domain 2)"/>
    <property type="match status" value="1"/>
</dbReference>
<dbReference type="SUPFAM" id="SSF56519">
    <property type="entry name" value="Penicillin binding protein dimerisation domain"/>
    <property type="match status" value="1"/>
</dbReference>
<comment type="caution">
    <text evidence="7">The sequence shown here is derived from an EMBL/GenBank/DDBJ whole genome shotgun (WGS) entry which is preliminary data.</text>
</comment>
<feature type="domain" description="Penicillin-binding protein transpeptidase" evidence="5">
    <location>
        <begin position="273"/>
        <end position="592"/>
    </location>
</feature>
<dbReference type="EMBL" id="LBQB01000001">
    <property type="protein sequence ID" value="KKP70298.1"/>
    <property type="molecule type" value="Genomic_DNA"/>
</dbReference>
<dbReference type="Gene3D" id="3.30.450.330">
    <property type="match status" value="1"/>
</dbReference>
<evidence type="ECO:0000256" key="4">
    <source>
        <dbReference type="SAM" id="Phobius"/>
    </source>
</evidence>